<dbReference type="AlphaFoldDB" id="A0A5P0YX83"/>
<dbReference type="Proteomes" id="UP000517765">
    <property type="component" value="Unassembled WGS sequence"/>
</dbReference>
<evidence type="ECO:0000313" key="4">
    <source>
        <dbReference type="EMBL" id="MQS04590.1"/>
    </source>
</evidence>
<reference evidence="2" key="3">
    <citation type="journal article" name="Syst. Appl. Microbiol.">
        <title>Streptomyces alkaliterrae sp. nov., isolated from an alkaline soil, and emended descriptions of Streptomyces alkaliphilus, Streptomyces calidiresistens and Streptomyces durbertensis.</title>
        <authorList>
            <person name="Swiecimska M."/>
            <person name="Golinska P."/>
            <person name="Nouioui I."/>
            <person name="Wypij M."/>
            <person name="Rai M."/>
            <person name="Sangal V."/>
            <person name="Goodfellow M."/>
        </authorList>
    </citation>
    <scope>NUCLEOTIDE SEQUENCE</scope>
    <source>
        <strain evidence="2">OF3</strain>
        <strain evidence="3">OF8</strain>
    </source>
</reference>
<evidence type="ECO:0000313" key="5">
    <source>
        <dbReference type="Proteomes" id="UP000320857"/>
    </source>
</evidence>
<evidence type="ECO:0000313" key="2">
    <source>
        <dbReference type="EMBL" id="MBB1256122.1"/>
    </source>
</evidence>
<dbReference type="Proteomes" id="UP000320857">
    <property type="component" value="Unassembled WGS sequence"/>
</dbReference>
<dbReference type="Proteomes" id="UP000525686">
    <property type="component" value="Unassembled WGS sequence"/>
</dbReference>
<dbReference type="RefSeq" id="WP_143650595.1">
    <property type="nucleotide sequence ID" value="NZ_JABJWZ010000297.1"/>
</dbReference>
<dbReference type="PANTHER" id="PTHR35525">
    <property type="entry name" value="BLL6575 PROTEIN"/>
    <property type="match status" value="1"/>
</dbReference>
<reference evidence="4 5" key="1">
    <citation type="submission" date="2019-10" db="EMBL/GenBank/DDBJ databases">
        <title>Streptomyces sp. nov., a novel actinobacterium isolated from alkaline environment.</title>
        <authorList>
            <person name="Golinska P."/>
        </authorList>
    </citation>
    <scope>NUCLEOTIDE SEQUENCE [LARGE SCALE GENOMIC DNA]</scope>
    <source>
        <strain evidence="4 5">OF1</strain>
    </source>
</reference>
<feature type="domain" description="Zinc finger CGNR" evidence="1">
    <location>
        <begin position="139"/>
        <end position="174"/>
    </location>
</feature>
<proteinExistence type="predicted"/>
<name>A0A5P0YX83_9ACTN</name>
<dbReference type="EMBL" id="JABJWZ010000297">
    <property type="protein sequence ID" value="MBB1256122.1"/>
    <property type="molecule type" value="Genomic_DNA"/>
</dbReference>
<reference evidence="6 7" key="2">
    <citation type="submission" date="2020-05" db="EMBL/GenBank/DDBJ databases">
        <title>Classification of alakaliphilic streptomycetes isolated from an alkaline soil next to Lonar Crater, India and a proposal for the recognition of Streptomyces alkaliterrae sp. nov.</title>
        <authorList>
            <person name="Golinska P."/>
        </authorList>
    </citation>
    <scope>NUCLEOTIDE SEQUENCE [LARGE SCALE GENOMIC DNA]</scope>
    <source>
        <strain evidence="7">OF3</strain>
        <strain evidence="6">OF8</strain>
    </source>
</reference>
<dbReference type="SUPFAM" id="SSF160904">
    <property type="entry name" value="Jann2411-like"/>
    <property type="match status" value="1"/>
</dbReference>
<dbReference type="EMBL" id="VJYK02000316">
    <property type="protein sequence ID" value="MQS04590.1"/>
    <property type="molecule type" value="Genomic_DNA"/>
</dbReference>
<evidence type="ECO:0000313" key="6">
    <source>
        <dbReference type="Proteomes" id="UP000517765"/>
    </source>
</evidence>
<evidence type="ECO:0000259" key="1">
    <source>
        <dbReference type="Pfam" id="PF11706"/>
    </source>
</evidence>
<keyword evidence="5" id="KW-1185">Reference proteome</keyword>
<dbReference type="InterPro" id="IPR021005">
    <property type="entry name" value="Znf_CGNR"/>
</dbReference>
<dbReference type="Pfam" id="PF11706">
    <property type="entry name" value="zf-CGNR"/>
    <property type="match status" value="1"/>
</dbReference>
<dbReference type="Pfam" id="PF07336">
    <property type="entry name" value="ABATE"/>
    <property type="match status" value="1"/>
</dbReference>
<dbReference type="Gene3D" id="1.10.3300.10">
    <property type="entry name" value="Jann2411-like domain"/>
    <property type="match status" value="1"/>
</dbReference>
<dbReference type="OrthoDB" id="3211108at2"/>
<gene>
    <name evidence="4" type="ORF">FNX44_022490</name>
    <name evidence="2" type="ORF">H3146_22580</name>
    <name evidence="3" type="ORF">H3147_23525</name>
</gene>
<dbReference type="InterPro" id="IPR023286">
    <property type="entry name" value="ABATE_dom_sf"/>
</dbReference>
<dbReference type="EMBL" id="JABJXA010000206">
    <property type="protein sequence ID" value="MBB1261761.1"/>
    <property type="molecule type" value="Genomic_DNA"/>
</dbReference>
<dbReference type="InterPro" id="IPR010852">
    <property type="entry name" value="ABATE"/>
</dbReference>
<protein>
    <submittedName>
        <fullName evidence="2">ABATE domain-containing protein</fullName>
    </submittedName>
</protein>
<evidence type="ECO:0000313" key="7">
    <source>
        <dbReference type="Proteomes" id="UP000525686"/>
    </source>
</evidence>
<sequence length="177" mass="19499">MTTRSLRQMPWVGENAVLDLANTVVCETGPARRDIDLLADVELLASWRERVADRRLAALPIEELTPLRGLVRQALEAASRDAAPDEHVRAELNKRAETAPVTFLLTSDGNLEQRETGGPVDGSIARQALAVTAGPDRARVRRCHAPSCGMYFLARRRDQAWCTVGCGNRARSARRES</sequence>
<dbReference type="PANTHER" id="PTHR35525:SF3">
    <property type="entry name" value="BLL6575 PROTEIN"/>
    <property type="match status" value="1"/>
</dbReference>
<accession>A0A5P0YX83</accession>
<comment type="caution">
    <text evidence="4">The sequence shown here is derived from an EMBL/GenBank/DDBJ whole genome shotgun (WGS) entry which is preliminary data.</text>
</comment>
<evidence type="ECO:0000313" key="3">
    <source>
        <dbReference type="EMBL" id="MBB1261761.1"/>
    </source>
</evidence>
<organism evidence="4 5">
    <name type="scientific">Streptomyces alkaliterrae</name>
    <dbReference type="NCBI Taxonomy" id="2213162"/>
    <lineage>
        <taxon>Bacteria</taxon>
        <taxon>Bacillati</taxon>
        <taxon>Actinomycetota</taxon>
        <taxon>Actinomycetes</taxon>
        <taxon>Kitasatosporales</taxon>
        <taxon>Streptomycetaceae</taxon>
        <taxon>Streptomyces</taxon>
    </lineage>
</organism>